<feature type="binding site" evidence="9">
    <location>
        <position position="143"/>
    </location>
    <ligand>
        <name>(S)-2,3,4,5-tetrahydrodipicolinate</name>
        <dbReference type="ChEBI" id="CHEBI:16845"/>
    </ligand>
</feature>
<dbReference type="Pfam" id="PF01113">
    <property type="entry name" value="DapB_N"/>
    <property type="match status" value="1"/>
</dbReference>
<comment type="caution">
    <text evidence="13">The sequence shown here is derived from an EMBL/GenBank/DDBJ whole genome shotgun (WGS) entry which is preliminary data.</text>
</comment>
<evidence type="ECO:0000256" key="7">
    <source>
        <dbReference type="ARBA" id="ARBA00023027"/>
    </source>
</evidence>
<keyword evidence="8 9" id="KW-0457">Lysine biosynthesis</keyword>
<evidence type="ECO:0000256" key="3">
    <source>
        <dbReference type="ARBA" id="ARBA00022605"/>
    </source>
</evidence>
<comment type="caution">
    <text evidence="9">Lacks conserved residue(s) required for the propagation of feature annotation.</text>
</comment>
<feature type="active site" description="Proton donor/acceptor" evidence="9">
    <location>
        <position position="142"/>
    </location>
</feature>
<comment type="function">
    <text evidence="9">Catalyzes the conversion of 4-hydroxy-tetrahydrodipicolinate (HTPA) to tetrahydrodipicolinate.</text>
</comment>
<dbReference type="PANTHER" id="PTHR20836">
    <property type="entry name" value="DIHYDRODIPICOLINATE REDUCTASE"/>
    <property type="match status" value="1"/>
</dbReference>
<reference evidence="13 14" key="1">
    <citation type="submission" date="2021-06" db="EMBL/GenBank/DDBJ databases">
        <authorList>
            <person name="Sun Q."/>
            <person name="Li D."/>
        </authorList>
    </citation>
    <scope>NUCLEOTIDE SEQUENCE [LARGE SCALE GENOMIC DNA]</scope>
    <source>
        <strain evidence="13 14">MSJ-4</strain>
    </source>
</reference>
<feature type="domain" description="Dihydrodipicolinate reductase N-terminal" evidence="11">
    <location>
        <begin position="2"/>
        <end position="112"/>
    </location>
</feature>
<keyword evidence="2 9" id="KW-0963">Cytoplasm</keyword>
<dbReference type="NCBIfam" id="TIGR00036">
    <property type="entry name" value="dapB"/>
    <property type="match status" value="1"/>
</dbReference>
<dbReference type="InterPro" id="IPR000846">
    <property type="entry name" value="DapB_N"/>
</dbReference>
<keyword evidence="3 9" id="KW-0028">Amino-acid biosynthesis</keyword>
<comment type="similarity">
    <text evidence="1 9">Belongs to the DapB family.</text>
</comment>
<dbReference type="HAMAP" id="MF_00102">
    <property type="entry name" value="DapB"/>
    <property type="match status" value="1"/>
</dbReference>
<feature type="binding site" evidence="9">
    <location>
        <begin position="8"/>
        <end position="13"/>
    </location>
    <ligand>
        <name>NAD(+)</name>
        <dbReference type="ChEBI" id="CHEBI:57540"/>
    </ligand>
</feature>
<dbReference type="GO" id="GO:0008839">
    <property type="term" value="F:4-hydroxy-tetrahydrodipicolinate reductase"/>
    <property type="evidence" value="ECO:0007669"/>
    <property type="project" value="UniProtKB-EC"/>
</dbReference>
<dbReference type="EC" id="1.17.1.8" evidence="9 10"/>
<keyword evidence="14" id="KW-1185">Reference proteome</keyword>
<dbReference type="RefSeq" id="WP_216455765.1">
    <property type="nucleotide sequence ID" value="NZ_JAHLQL010000001.1"/>
</dbReference>
<protein>
    <recommendedName>
        <fullName evidence="9 10">4-hydroxy-tetrahydrodipicolinate reductase</fullName>
        <shortName evidence="9">HTPA reductase</shortName>
        <ecNumber evidence="9 10">1.17.1.8</ecNumber>
    </recommendedName>
</protein>
<evidence type="ECO:0000256" key="5">
    <source>
        <dbReference type="ARBA" id="ARBA00022915"/>
    </source>
</evidence>
<keyword evidence="4 9" id="KW-0521">NADP</keyword>
<comment type="subunit">
    <text evidence="9">Homotetramer.</text>
</comment>
<dbReference type="Proteomes" id="UP000736583">
    <property type="component" value="Unassembled WGS sequence"/>
</dbReference>
<evidence type="ECO:0000256" key="6">
    <source>
        <dbReference type="ARBA" id="ARBA00023002"/>
    </source>
</evidence>
<dbReference type="PROSITE" id="PS01298">
    <property type="entry name" value="DAPB"/>
    <property type="match status" value="1"/>
</dbReference>
<sequence length="252" mass="27895">MVKILLNGCNGKMGRVVTEAINNFKNISIVAGIDKNKESYSSYPVFENIDQCNVSVDVILDFSRKEALSSLLQYAKSKNTPIVLCTTGYTEEDIDLINECSKHIPIFRSANMSIGVNVVNNILRNISSSLYKNFDIEVIEKHHNQKVDAPSGTALLLAHTIQETIKEPTDIIYGREGNKKREHKEIGVHAIRGGSIVGDHDIIFAGSGEVIEISHKAISREVFAVGAINACEFILNKPHGIYNMDHMLNLSK</sequence>
<evidence type="ECO:0000313" key="14">
    <source>
        <dbReference type="Proteomes" id="UP000736583"/>
    </source>
</evidence>
<comment type="catalytic activity">
    <reaction evidence="9">
        <text>(S)-2,3,4,5-tetrahydrodipicolinate + NADP(+) + H2O = (2S,4S)-4-hydroxy-2,3,4,5-tetrahydrodipicolinate + NADPH + H(+)</text>
        <dbReference type="Rhea" id="RHEA:35331"/>
        <dbReference type="ChEBI" id="CHEBI:15377"/>
        <dbReference type="ChEBI" id="CHEBI:15378"/>
        <dbReference type="ChEBI" id="CHEBI:16845"/>
        <dbReference type="ChEBI" id="CHEBI:57783"/>
        <dbReference type="ChEBI" id="CHEBI:58349"/>
        <dbReference type="ChEBI" id="CHEBI:67139"/>
        <dbReference type="EC" id="1.17.1.8"/>
    </reaction>
</comment>
<evidence type="ECO:0000256" key="4">
    <source>
        <dbReference type="ARBA" id="ARBA00022857"/>
    </source>
</evidence>
<dbReference type="InterPro" id="IPR022664">
    <property type="entry name" value="DapB_N_CS"/>
</dbReference>
<dbReference type="CDD" id="cd02274">
    <property type="entry name" value="DHDPR_N"/>
    <property type="match status" value="1"/>
</dbReference>
<accession>A0ABS6EWW8</accession>
<keyword evidence="5 9" id="KW-0220">Diaminopimelate biosynthesis</keyword>
<comment type="catalytic activity">
    <reaction evidence="9">
        <text>(S)-2,3,4,5-tetrahydrodipicolinate + NAD(+) + H2O = (2S,4S)-4-hydroxy-2,3,4,5-tetrahydrodipicolinate + NADH + H(+)</text>
        <dbReference type="Rhea" id="RHEA:35323"/>
        <dbReference type="ChEBI" id="CHEBI:15377"/>
        <dbReference type="ChEBI" id="CHEBI:15378"/>
        <dbReference type="ChEBI" id="CHEBI:16845"/>
        <dbReference type="ChEBI" id="CHEBI:57540"/>
        <dbReference type="ChEBI" id="CHEBI:57945"/>
        <dbReference type="ChEBI" id="CHEBI:67139"/>
        <dbReference type="EC" id="1.17.1.8"/>
    </reaction>
</comment>
<comment type="caution">
    <text evidence="9">Was originally thought to be a dihydrodipicolinate reductase (DHDPR), catalyzing the conversion of dihydrodipicolinate to tetrahydrodipicolinate. However, it was shown in E.coli that the substrate of the enzymatic reaction is not dihydrodipicolinate (DHDP) but in fact (2S,4S)-4-hydroxy-2,3,4,5-tetrahydrodipicolinic acid (HTPA), the product released by the DapA-catalyzed reaction.</text>
</comment>
<feature type="binding site" evidence="9">
    <location>
        <begin position="85"/>
        <end position="87"/>
    </location>
    <ligand>
        <name>NAD(+)</name>
        <dbReference type="ChEBI" id="CHEBI:57540"/>
    </ligand>
</feature>
<dbReference type="InterPro" id="IPR022663">
    <property type="entry name" value="DapB_C"/>
</dbReference>
<evidence type="ECO:0000259" key="12">
    <source>
        <dbReference type="Pfam" id="PF05173"/>
    </source>
</evidence>
<evidence type="ECO:0000256" key="9">
    <source>
        <dbReference type="HAMAP-Rule" id="MF_00102"/>
    </source>
</evidence>
<dbReference type="EMBL" id="JAHLQL010000001">
    <property type="protein sequence ID" value="MBU5590620.1"/>
    <property type="molecule type" value="Genomic_DNA"/>
</dbReference>
<keyword evidence="6 9" id="KW-0560">Oxidoreductase</keyword>
<evidence type="ECO:0000256" key="8">
    <source>
        <dbReference type="ARBA" id="ARBA00023154"/>
    </source>
</evidence>
<gene>
    <name evidence="9 13" type="primary">dapB</name>
    <name evidence="13" type="ORF">KQI89_02480</name>
</gene>
<comment type="pathway">
    <text evidence="9">Amino-acid biosynthesis; L-lysine biosynthesis via DAP pathway; (S)-tetrahydrodipicolinate from L-aspartate: step 4/4.</text>
</comment>
<name>A0ABS6EWW8_9CLOT</name>
<dbReference type="PANTHER" id="PTHR20836:SF7">
    <property type="entry name" value="4-HYDROXY-TETRAHYDRODIPICOLINATE REDUCTASE"/>
    <property type="match status" value="1"/>
</dbReference>
<evidence type="ECO:0000313" key="13">
    <source>
        <dbReference type="EMBL" id="MBU5590620.1"/>
    </source>
</evidence>
<dbReference type="InterPro" id="IPR023940">
    <property type="entry name" value="DHDPR_bac"/>
</dbReference>
<evidence type="ECO:0000256" key="10">
    <source>
        <dbReference type="NCBIfam" id="TIGR00036"/>
    </source>
</evidence>
<evidence type="ECO:0000259" key="11">
    <source>
        <dbReference type="Pfam" id="PF01113"/>
    </source>
</evidence>
<dbReference type="Pfam" id="PF05173">
    <property type="entry name" value="DapB_C"/>
    <property type="match status" value="1"/>
</dbReference>
<evidence type="ECO:0000256" key="2">
    <source>
        <dbReference type="ARBA" id="ARBA00022490"/>
    </source>
</evidence>
<evidence type="ECO:0000256" key="1">
    <source>
        <dbReference type="ARBA" id="ARBA00006642"/>
    </source>
</evidence>
<feature type="active site" description="Proton donor" evidence="9">
    <location>
        <position position="146"/>
    </location>
</feature>
<dbReference type="PIRSF" id="PIRSF000161">
    <property type="entry name" value="DHPR"/>
    <property type="match status" value="1"/>
</dbReference>
<organism evidence="13 14">
    <name type="scientific">Clostridium simiarum</name>
    <dbReference type="NCBI Taxonomy" id="2841506"/>
    <lineage>
        <taxon>Bacteria</taxon>
        <taxon>Bacillati</taxon>
        <taxon>Bacillota</taxon>
        <taxon>Clostridia</taxon>
        <taxon>Eubacteriales</taxon>
        <taxon>Clostridiaceae</taxon>
        <taxon>Clostridium</taxon>
    </lineage>
</organism>
<feature type="binding site" evidence="9">
    <location>
        <begin position="109"/>
        <end position="112"/>
    </location>
    <ligand>
        <name>NAD(+)</name>
        <dbReference type="ChEBI" id="CHEBI:57540"/>
    </ligand>
</feature>
<feature type="domain" description="Dihydrodipicolinate reductase C-terminal" evidence="12">
    <location>
        <begin position="115"/>
        <end position="248"/>
    </location>
</feature>
<proteinExistence type="inferred from homology"/>
<comment type="subcellular location">
    <subcellularLocation>
        <location evidence="9">Cytoplasm</location>
    </subcellularLocation>
</comment>
<feature type="binding site" evidence="9">
    <location>
        <begin position="152"/>
        <end position="153"/>
    </location>
    <ligand>
        <name>(S)-2,3,4,5-tetrahydrodipicolinate</name>
        <dbReference type="ChEBI" id="CHEBI:16845"/>
    </ligand>
</feature>
<keyword evidence="7 9" id="KW-0520">NAD</keyword>